<dbReference type="KEGG" id="sphe:GFH32_06915"/>
<evidence type="ECO:0000256" key="1">
    <source>
        <dbReference type="SAM" id="Phobius"/>
    </source>
</evidence>
<gene>
    <name evidence="2" type="ORF">GFH32_06915</name>
</gene>
<reference evidence="2 3" key="1">
    <citation type="submission" date="2019-10" db="EMBL/GenBank/DDBJ databases">
        <authorList>
            <person name="Dong K."/>
        </authorList>
    </citation>
    <scope>NUCLEOTIDE SEQUENCE [LARGE SCALE GENOMIC DNA]</scope>
    <source>
        <strain evidence="3">dk4302</strain>
    </source>
</reference>
<proteinExistence type="predicted"/>
<keyword evidence="1" id="KW-0812">Transmembrane</keyword>
<dbReference type="RefSeq" id="WP_153510556.1">
    <property type="nucleotide sequence ID" value="NZ_CP045652.1"/>
</dbReference>
<sequence>MKAVITFILFFFFLLIRSGNSHELMTDSYRPAISFMQQHNVQDLKVKSNTSVQQAISSSKTNGHNTVDEHLLYTNENEDLQSANDFQMQMALFATLVCFTFVFVQVGRKAEELPRFSYQLSYDTPLYLTKRALLI</sequence>
<keyword evidence="1" id="KW-1133">Transmembrane helix</keyword>
<keyword evidence="1" id="KW-0472">Membrane</keyword>
<evidence type="ECO:0000313" key="2">
    <source>
        <dbReference type="EMBL" id="QGA26066.1"/>
    </source>
</evidence>
<dbReference type="Proteomes" id="UP000326921">
    <property type="component" value="Chromosome"/>
</dbReference>
<dbReference type="AlphaFoldDB" id="A0A5Q0Q9G4"/>
<evidence type="ECO:0000313" key="3">
    <source>
        <dbReference type="Proteomes" id="UP000326921"/>
    </source>
</evidence>
<dbReference type="EMBL" id="CP045652">
    <property type="protein sequence ID" value="QGA26066.1"/>
    <property type="molecule type" value="Genomic_DNA"/>
</dbReference>
<keyword evidence="3" id="KW-1185">Reference proteome</keyword>
<organism evidence="2 3">
    <name type="scientific">Sphingobacterium zhuxiongii</name>
    <dbReference type="NCBI Taxonomy" id="2662364"/>
    <lineage>
        <taxon>Bacteria</taxon>
        <taxon>Pseudomonadati</taxon>
        <taxon>Bacteroidota</taxon>
        <taxon>Sphingobacteriia</taxon>
        <taxon>Sphingobacteriales</taxon>
        <taxon>Sphingobacteriaceae</taxon>
        <taxon>Sphingobacterium</taxon>
    </lineage>
</organism>
<feature type="transmembrane region" description="Helical" evidence="1">
    <location>
        <begin position="86"/>
        <end position="106"/>
    </location>
</feature>
<name>A0A5Q0Q9G4_9SPHI</name>
<accession>A0A5Q0Q9G4</accession>
<protein>
    <submittedName>
        <fullName evidence="2">Uncharacterized protein</fullName>
    </submittedName>
</protein>